<dbReference type="PANTHER" id="PTHR16222:SF24">
    <property type="entry name" value="ADP-RIBOSYLHYDROLASE ARH3"/>
    <property type="match status" value="1"/>
</dbReference>
<dbReference type="Pfam" id="PF15567">
    <property type="entry name" value="Imm35"/>
    <property type="match status" value="1"/>
</dbReference>
<evidence type="ECO:0000256" key="1">
    <source>
        <dbReference type="ARBA" id="ARBA00010702"/>
    </source>
</evidence>
<evidence type="ECO:0000259" key="3">
    <source>
        <dbReference type="Pfam" id="PF15567"/>
    </source>
</evidence>
<comment type="caution">
    <text evidence="4">The sequence shown here is derived from an EMBL/GenBank/DDBJ whole genome shotgun (WGS) entry which is preliminary data.</text>
</comment>
<comment type="similarity">
    <text evidence="1">Belongs to the ADP-ribosylglycohydrolase family.</text>
</comment>
<keyword evidence="5" id="KW-1185">Reference proteome</keyword>
<feature type="domain" description="Immunity protein 35" evidence="3">
    <location>
        <begin position="4"/>
        <end position="94"/>
    </location>
</feature>
<dbReference type="PANTHER" id="PTHR16222">
    <property type="entry name" value="ADP-RIBOSYLGLYCOHYDROLASE"/>
    <property type="match status" value="1"/>
</dbReference>
<dbReference type="SUPFAM" id="SSF101478">
    <property type="entry name" value="ADP-ribosylglycohydrolase"/>
    <property type="match status" value="1"/>
</dbReference>
<dbReference type="Proteomes" id="UP000552097">
    <property type="component" value="Unassembled WGS sequence"/>
</dbReference>
<sequence>METAEAVAKVEEWLQAVHGARGLRVDHGKVRRVPEGWSVPYNSVAFLDGGDAGKEIFPPPRLIVREPDGQLREASPRPGGLSIPARTPGEGYWQELVDPEVAASGLGYLGVPSRAIGGWEWIEPDGTPTNRDSVNGGYRAGPMRMGFLPPANSVEWMLLFAAVDWLDRDRLLTGLTQAEVLVPHSGLVGKRTSDWYPVYTSTQQLPDDTTKWRRVDLASLVAGFPEPTRLSFFSPAGTTDISTADLKTALQQFPRLRPPVDVPESRFEVGEEPAHLAKDMAAKLGLSSPTDVPLHEARFARSNGFELTDDEIRRTVVGKSWERLVIETGDPRRWPDDLAANGLQPTYDNDGRITPQVDAYGKYCIHASTSFKYGYRRVIGAIVGFALGEALGQAVDALSLDEIRARFGPRGVTDLVSGEIGPLTQRLLFLVEAVIRSPHTRAPDAEAVLADAATGGLLRWLHTQGDTVPREVDGWLVRVADLYADRLPDPDELAAIRDLALGRAGTGSGPAALLAALPAALTEGGPGTGLPQGTRRAARVIAGLTTQSEEDLTATEYLTGVFELALENKVNPTPLWLAGRDVQVPGVDIASTLPNYNKFGLVDAFNPGEMGAGRDTTTVLRQAFSAIAGFENRTELALTRAVNHSGRSAFTGALAGALLGARVGIPGLPTQWLERLELRHLVENLATDAFRHFNRASPLSGGTGDWTTRYPRT</sequence>
<accession>A0A7W9HKD3</accession>
<dbReference type="InterPro" id="IPR036705">
    <property type="entry name" value="Ribosyl_crysJ1_sf"/>
</dbReference>
<proteinExistence type="inferred from homology"/>
<dbReference type="GO" id="GO:0016787">
    <property type="term" value="F:hydrolase activity"/>
    <property type="evidence" value="ECO:0007669"/>
    <property type="project" value="UniProtKB-KW"/>
</dbReference>
<dbReference type="RefSeq" id="WP_184921344.1">
    <property type="nucleotide sequence ID" value="NZ_JACHMO010000001.1"/>
</dbReference>
<dbReference type="Pfam" id="PF03747">
    <property type="entry name" value="ADP_ribosyl_GH"/>
    <property type="match status" value="1"/>
</dbReference>
<dbReference type="InterPro" id="IPR029082">
    <property type="entry name" value="Imm35"/>
</dbReference>
<dbReference type="Gene3D" id="1.10.4080.10">
    <property type="entry name" value="ADP-ribosylation/Crystallin J1"/>
    <property type="match status" value="1"/>
</dbReference>
<name>A0A7W9HKD3_9PSEU</name>
<dbReference type="AlphaFoldDB" id="A0A7W9HKD3"/>
<reference evidence="4 5" key="1">
    <citation type="submission" date="2020-08" db="EMBL/GenBank/DDBJ databases">
        <title>Sequencing the genomes of 1000 actinobacteria strains.</title>
        <authorList>
            <person name="Klenk H.-P."/>
        </authorList>
    </citation>
    <scope>NUCLEOTIDE SEQUENCE [LARGE SCALE GENOMIC DNA]</scope>
    <source>
        <strain evidence="4 5">DSM 45486</strain>
    </source>
</reference>
<evidence type="ECO:0000313" key="4">
    <source>
        <dbReference type="EMBL" id="MBB5803820.1"/>
    </source>
</evidence>
<organism evidence="4 5">
    <name type="scientific">Saccharothrix ecbatanensis</name>
    <dbReference type="NCBI Taxonomy" id="1105145"/>
    <lineage>
        <taxon>Bacteria</taxon>
        <taxon>Bacillati</taxon>
        <taxon>Actinomycetota</taxon>
        <taxon>Actinomycetes</taxon>
        <taxon>Pseudonocardiales</taxon>
        <taxon>Pseudonocardiaceae</taxon>
        <taxon>Saccharothrix</taxon>
    </lineage>
</organism>
<dbReference type="EMBL" id="JACHMO010000001">
    <property type="protein sequence ID" value="MBB5803820.1"/>
    <property type="molecule type" value="Genomic_DNA"/>
</dbReference>
<evidence type="ECO:0000256" key="2">
    <source>
        <dbReference type="ARBA" id="ARBA00022801"/>
    </source>
</evidence>
<dbReference type="InterPro" id="IPR005502">
    <property type="entry name" value="Ribosyl_crysJ1"/>
</dbReference>
<keyword evidence="2" id="KW-0378">Hydrolase</keyword>
<dbReference type="InterPro" id="IPR050792">
    <property type="entry name" value="ADP-ribosylglycohydrolase"/>
</dbReference>
<evidence type="ECO:0000313" key="5">
    <source>
        <dbReference type="Proteomes" id="UP000552097"/>
    </source>
</evidence>
<protein>
    <recommendedName>
        <fullName evidence="3">Immunity protein 35 domain-containing protein</fullName>
    </recommendedName>
</protein>
<gene>
    <name evidence="4" type="ORF">F4560_003588</name>
</gene>